<dbReference type="EMBL" id="FTMS01000016">
    <property type="protein sequence ID" value="SIQ84372.1"/>
    <property type="molecule type" value="Genomic_DNA"/>
</dbReference>
<proteinExistence type="predicted"/>
<dbReference type="NCBIfam" id="NF041131">
    <property type="entry name" value="RicT_YaaT_fam"/>
    <property type="match status" value="1"/>
</dbReference>
<dbReference type="STRING" id="159291.SAMN05920897_11663"/>
<dbReference type="GO" id="GO:0005737">
    <property type="term" value="C:cytoplasm"/>
    <property type="evidence" value="ECO:0007669"/>
    <property type="project" value="TreeGrafter"/>
</dbReference>
<dbReference type="PROSITE" id="PS51411">
    <property type="entry name" value="PSP1_C"/>
    <property type="match status" value="1"/>
</dbReference>
<dbReference type="PANTHER" id="PTHR43830:SF3">
    <property type="entry name" value="PROTEIN PSP1"/>
    <property type="match status" value="1"/>
</dbReference>
<dbReference type="InterPro" id="IPR007557">
    <property type="entry name" value="PSP1_C"/>
</dbReference>
<dbReference type="OrthoDB" id="9779344at2"/>
<evidence type="ECO:0000313" key="2">
    <source>
        <dbReference type="EMBL" id="SIQ84372.1"/>
    </source>
</evidence>
<keyword evidence="3" id="KW-1185">Reference proteome</keyword>
<evidence type="ECO:0000313" key="3">
    <source>
        <dbReference type="Proteomes" id="UP000186400"/>
    </source>
</evidence>
<dbReference type="Proteomes" id="UP000186400">
    <property type="component" value="Unassembled WGS sequence"/>
</dbReference>
<evidence type="ECO:0000259" key="1">
    <source>
        <dbReference type="PROSITE" id="PS51411"/>
    </source>
</evidence>
<feature type="domain" description="PSP1 C-terminal" evidence="1">
    <location>
        <begin position="58"/>
        <end position="143"/>
    </location>
</feature>
<name>A0A1N6W307_9SPIO</name>
<protein>
    <submittedName>
        <fullName evidence="2">Cell fate regulator YaaT, PSP1 superfamily (Controls sporulation, competence, biofilm development)</fullName>
    </submittedName>
</protein>
<dbReference type="InterPro" id="IPR047767">
    <property type="entry name" value="PSP1-like"/>
</dbReference>
<gene>
    <name evidence="2" type="ORF">SAMN05920897_11663</name>
</gene>
<dbReference type="AlphaFoldDB" id="A0A1N6W307"/>
<dbReference type="Pfam" id="PF04468">
    <property type="entry name" value="PSP1"/>
    <property type="match status" value="1"/>
</dbReference>
<accession>A0A1N6W307</accession>
<reference evidence="2 3" key="1">
    <citation type="submission" date="2017-01" db="EMBL/GenBank/DDBJ databases">
        <authorList>
            <person name="Mah S.A."/>
            <person name="Swanson W.J."/>
            <person name="Moy G.W."/>
            <person name="Vacquier V.D."/>
        </authorList>
    </citation>
    <scope>NUCLEOTIDE SEQUENCE [LARGE SCALE GENOMIC DNA]</scope>
    <source>
        <strain evidence="2 3">ASpG1</strain>
    </source>
</reference>
<sequence>MDYVVRNMHSRETDLCDCGDLPVEPKTRIVYEGRYGIDLGVVLGTVQEGTRKKYKDCFKAVRVAQERDLESYREQDLQARDAARTCAERVESHKLDMHVVSAHYTLDKSKLLFFFVSDHRVDFRMLVRDLVGIFQVRVELRQIGVRDETRIIGGMGICGRRLCCNGISDKLPPVSIRMAKDQNYSLNSMKVSGPCGRLLCCLSYEHQFYQEERRKYPREGALVELDEAVLKVQEINILNGQVRLSGTEGQHLTVPVCSLHRQSVPQGKKKDRRRSVEWVLNPEGCPEAAQALSADEMDGQIEIDGV</sequence>
<dbReference type="PANTHER" id="PTHR43830">
    <property type="entry name" value="PROTEIN PSP1"/>
    <property type="match status" value="1"/>
</dbReference>
<organism evidence="2 3">
    <name type="scientific">Alkalispirochaeta americana</name>
    <dbReference type="NCBI Taxonomy" id="159291"/>
    <lineage>
        <taxon>Bacteria</taxon>
        <taxon>Pseudomonadati</taxon>
        <taxon>Spirochaetota</taxon>
        <taxon>Spirochaetia</taxon>
        <taxon>Spirochaetales</taxon>
        <taxon>Spirochaetaceae</taxon>
        <taxon>Alkalispirochaeta</taxon>
    </lineage>
</organism>
<dbReference type="RefSeq" id="WP_076489542.1">
    <property type="nucleotide sequence ID" value="NZ_FTMS01000016.1"/>
</dbReference>